<dbReference type="InterPro" id="IPR001761">
    <property type="entry name" value="Peripla_BP/Lac1_sug-bd_dom"/>
</dbReference>
<dbReference type="CDD" id="cd01575">
    <property type="entry name" value="PBP1_GntR"/>
    <property type="match status" value="1"/>
</dbReference>
<dbReference type="SUPFAM" id="SSF53822">
    <property type="entry name" value="Periplasmic binding protein-like I"/>
    <property type="match status" value="1"/>
</dbReference>
<sequence>MKKKATLADVAAAAGVSKMTASRALRGVRDVSKANIARVRQAAQELGYVGNFLAASLSSQRSDLIGVVVPNLANIVFAQVLSGISEGIAGSGMQPVFGVTDYDPDKEYDIIRNMLSWQPAGLIVTGLDLPEATRRLLENAEIPVVQIMDIDGEPVDACVGFSHIRAGEEIAQALIAAGLRKFGYAGCALTMDVRAAKRRIGFQRALIQNGLDFVEEVEAFELSSIGAGRLLTEQLLKKAPDVDCIYFSNDDVAAGGLFYCLEAGIAVPGKVALAGFNGLSIASGFPGRIATVRTPRREIGRKAAEIICSALDGKPAGGEAIELTPEVDLGLIGARKG</sequence>
<dbReference type="GO" id="GO:0003700">
    <property type="term" value="F:DNA-binding transcription factor activity"/>
    <property type="evidence" value="ECO:0007669"/>
    <property type="project" value="TreeGrafter"/>
</dbReference>
<dbReference type="EMBL" id="FRBW01000001">
    <property type="protein sequence ID" value="SHL21648.1"/>
    <property type="molecule type" value="Genomic_DNA"/>
</dbReference>
<dbReference type="PANTHER" id="PTHR30146:SF2">
    <property type="entry name" value="HTH-TYPE TRANSCRIPTIONAL REGULATOR GNTR"/>
    <property type="match status" value="1"/>
</dbReference>
<dbReference type="RefSeq" id="WP_073007228.1">
    <property type="nucleotide sequence ID" value="NZ_FRBW01000001.1"/>
</dbReference>
<dbReference type="AlphaFoldDB" id="A0A1M6YTR6"/>
<dbReference type="PROSITE" id="PS50932">
    <property type="entry name" value="HTH_LACI_2"/>
    <property type="match status" value="1"/>
</dbReference>
<evidence type="ECO:0000256" key="2">
    <source>
        <dbReference type="ARBA" id="ARBA00023125"/>
    </source>
</evidence>
<evidence type="ECO:0000313" key="6">
    <source>
        <dbReference type="Proteomes" id="UP000186002"/>
    </source>
</evidence>
<dbReference type="GO" id="GO:0000976">
    <property type="term" value="F:transcription cis-regulatory region binding"/>
    <property type="evidence" value="ECO:0007669"/>
    <property type="project" value="TreeGrafter"/>
</dbReference>
<dbReference type="STRING" id="735517.SAMN05444272_0031"/>
<evidence type="ECO:0000256" key="3">
    <source>
        <dbReference type="ARBA" id="ARBA00023163"/>
    </source>
</evidence>
<dbReference type="SUPFAM" id="SSF47413">
    <property type="entry name" value="lambda repressor-like DNA-binding domains"/>
    <property type="match status" value="1"/>
</dbReference>
<keyword evidence="1" id="KW-0805">Transcription regulation</keyword>
<reference evidence="5 6" key="1">
    <citation type="submission" date="2016-11" db="EMBL/GenBank/DDBJ databases">
        <authorList>
            <person name="Jaros S."/>
            <person name="Januszkiewicz K."/>
            <person name="Wedrychowicz H."/>
        </authorList>
    </citation>
    <scope>NUCLEOTIDE SEQUENCE [LARGE SCALE GENOMIC DNA]</scope>
    <source>
        <strain evidence="5 6">DSM 22153</strain>
    </source>
</reference>
<dbReference type="CDD" id="cd01392">
    <property type="entry name" value="HTH_LacI"/>
    <property type="match status" value="1"/>
</dbReference>
<proteinExistence type="predicted"/>
<feature type="domain" description="HTH lacI-type" evidence="4">
    <location>
        <begin position="5"/>
        <end position="59"/>
    </location>
</feature>
<keyword evidence="6" id="KW-1185">Reference proteome</keyword>
<name>A0A1M6YTR6_9HYPH</name>
<organism evidence="5 6">
    <name type="scientific">Roseibium suaedae</name>
    <dbReference type="NCBI Taxonomy" id="735517"/>
    <lineage>
        <taxon>Bacteria</taxon>
        <taxon>Pseudomonadati</taxon>
        <taxon>Pseudomonadota</taxon>
        <taxon>Alphaproteobacteria</taxon>
        <taxon>Hyphomicrobiales</taxon>
        <taxon>Stappiaceae</taxon>
        <taxon>Roseibium</taxon>
    </lineage>
</organism>
<keyword evidence="3" id="KW-0804">Transcription</keyword>
<dbReference type="Pfam" id="PF00356">
    <property type="entry name" value="LacI"/>
    <property type="match status" value="1"/>
</dbReference>
<protein>
    <submittedName>
        <fullName evidence="5">Transcriptional regulator, LacI family</fullName>
    </submittedName>
</protein>
<accession>A0A1M6YTR6</accession>
<evidence type="ECO:0000256" key="1">
    <source>
        <dbReference type="ARBA" id="ARBA00023015"/>
    </source>
</evidence>
<dbReference type="InterPro" id="IPR028082">
    <property type="entry name" value="Peripla_BP_I"/>
</dbReference>
<dbReference type="PROSITE" id="PS00356">
    <property type="entry name" value="HTH_LACI_1"/>
    <property type="match status" value="1"/>
</dbReference>
<dbReference type="InterPro" id="IPR000843">
    <property type="entry name" value="HTH_LacI"/>
</dbReference>
<dbReference type="InterPro" id="IPR010982">
    <property type="entry name" value="Lambda_DNA-bd_dom_sf"/>
</dbReference>
<dbReference type="Gene3D" id="3.40.50.2300">
    <property type="match status" value="2"/>
</dbReference>
<dbReference type="OrthoDB" id="7170131at2"/>
<evidence type="ECO:0000259" key="4">
    <source>
        <dbReference type="PROSITE" id="PS50932"/>
    </source>
</evidence>
<dbReference type="Pfam" id="PF00532">
    <property type="entry name" value="Peripla_BP_1"/>
    <property type="match status" value="1"/>
</dbReference>
<keyword evidence="2" id="KW-0238">DNA-binding</keyword>
<dbReference type="SMART" id="SM00354">
    <property type="entry name" value="HTH_LACI"/>
    <property type="match status" value="1"/>
</dbReference>
<dbReference type="Proteomes" id="UP000186002">
    <property type="component" value="Unassembled WGS sequence"/>
</dbReference>
<dbReference type="Gene3D" id="1.10.260.40">
    <property type="entry name" value="lambda repressor-like DNA-binding domains"/>
    <property type="match status" value="1"/>
</dbReference>
<dbReference type="PANTHER" id="PTHR30146">
    <property type="entry name" value="LACI-RELATED TRANSCRIPTIONAL REPRESSOR"/>
    <property type="match status" value="1"/>
</dbReference>
<gene>
    <name evidence="5" type="ORF">SAMN05444272_0031</name>
</gene>
<evidence type="ECO:0000313" key="5">
    <source>
        <dbReference type="EMBL" id="SHL21648.1"/>
    </source>
</evidence>